<organism evidence="1 2">
    <name type="scientific">Erythrobacter fulvus</name>
    <dbReference type="NCBI Taxonomy" id="2987523"/>
    <lineage>
        <taxon>Bacteria</taxon>
        <taxon>Pseudomonadati</taxon>
        <taxon>Pseudomonadota</taxon>
        <taxon>Alphaproteobacteria</taxon>
        <taxon>Sphingomonadales</taxon>
        <taxon>Erythrobacteraceae</taxon>
        <taxon>Erythrobacter/Porphyrobacter group</taxon>
        <taxon>Erythrobacter</taxon>
    </lineage>
</organism>
<proteinExistence type="predicted"/>
<evidence type="ECO:0000313" key="2">
    <source>
        <dbReference type="Proteomes" id="UP001216558"/>
    </source>
</evidence>
<sequence length="46" mass="4652">MLPPFPLPGVVMAVAKVVVAVPAEAKAVIAATTRVVAKVALAKEAR</sequence>
<comment type="caution">
    <text evidence="1">The sequence shown here is derived from an EMBL/GenBank/DDBJ whole genome shotgun (WGS) entry which is preliminary data.</text>
</comment>
<accession>A0ABT5JM48</accession>
<name>A0ABT5JM48_9SPHN</name>
<keyword evidence="2" id="KW-1185">Reference proteome</keyword>
<dbReference type="Proteomes" id="UP001216558">
    <property type="component" value="Unassembled WGS sequence"/>
</dbReference>
<protein>
    <submittedName>
        <fullName evidence="1">Uncharacterized protein</fullName>
    </submittedName>
</protein>
<evidence type="ECO:0000313" key="1">
    <source>
        <dbReference type="EMBL" id="MDC8753591.1"/>
    </source>
</evidence>
<reference evidence="1 2" key="1">
    <citation type="submission" date="2022-10" db="EMBL/GenBank/DDBJ databases">
        <title>Erythrobacter sp. sf7 Genome sequencing.</title>
        <authorList>
            <person name="Park S."/>
        </authorList>
    </citation>
    <scope>NUCLEOTIDE SEQUENCE [LARGE SCALE GENOMIC DNA]</scope>
    <source>
        <strain evidence="2">sf7</strain>
    </source>
</reference>
<gene>
    <name evidence="1" type="ORF">OIK40_02915</name>
</gene>
<dbReference type="EMBL" id="JAQQXQ010000002">
    <property type="protein sequence ID" value="MDC8753591.1"/>
    <property type="molecule type" value="Genomic_DNA"/>
</dbReference>
<dbReference type="RefSeq" id="WP_273676073.1">
    <property type="nucleotide sequence ID" value="NZ_JAQQXQ010000002.1"/>
</dbReference>